<evidence type="ECO:0000256" key="2">
    <source>
        <dbReference type="SAM" id="SignalP"/>
    </source>
</evidence>
<dbReference type="SUPFAM" id="SSF110997">
    <property type="entry name" value="Sporulation related repeat"/>
    <property type="match status" value="1"/>
</dbReference>
<evidence type="ECO:0000313" key="5">
    <source>
        <dbReference type="Proteomes" id="UP000196125"/>
    </source>
</evidence>
<dbReference type="Proteomes" id="UP000196125">
    <property type="component" value="Unassembled WGS sequence"/>
</dbReference>
<feature type="chain" id="PRO_5012464296" evidence="2">
    <location>
        <begin position="30"/>
        <end position="321"/>
    </location>
</feature>
<dbReference type="InterPro" id="IPR007730">
    <property type="entry name" value="SPOR-like_dom"/>
</dbReference>
<feature type="compositionally biased region" description="Low complexity" evidence="1">
    <location>
        <begin position="176"/>
        <end position="187"/>
    </location>
</feature>
<dbReference type="SUPFAM" id="SSF56436">
    <property type="entry name" value="C-type lectin-like"/>
    <property type="match status" value="1"/>
</dbReference>
<accession>A0A1Y6IVD3</accession>
<dbReference type="EMBL" id="FXXI01000005">
    <property type="protein sequence ID" value="SMS01625.1"/>
    <property type="molecule type" value="Genomic_DNA"/>
</dbReference>
<reference evidence="4 5" key="1">
    <citation type="submission" date="2017-05" db="EMBL/GenBank/DDBJ databases">
        <authorList>
            <person name="Song R."/>
            <person name="Chenine A.L."/>
            <person name="Ruprecht R.M."/>
        </authorList>
    </citation>
    <scope>NUCLEOTIDE SEQUENCE [LARGE SCALE GENOMIC DNA]</scope>
    <source>
        <strain evidence="4 5">CECT 7927</strain>
    </source>
</reference>
<evidence type="ECO:0000259" key="3">
    <source>
        <dbReference type="Pfam" id="PF05036"/>
    </source>
</evidence>
<dbReference type="InterPro" id="IPR036680">
    <property type="entry name" value="SPOR-like_sf"/>
</dbReference>
<feature type="compositionally biased region" description="Low complexity" evidence="1">
    <location>
        <begin position="153"/>
        <end position="169"/>
    </location>
</feature>
<feature type="region of interest" description="Disordered" evidence="1">
    <location>
        <begin position="146"/>
        <end position="202"/>
    </location>
</feature>
<protein>
    <submittedName>
        <fullName evidence="4">Sporulation related domain protein</fullName>
    </submittedName>
</protein>
<evidence type="ECO:0000256" key="1">
    <source>
        <dbReference type="SAM" id="MobiDB-lite"/>
    </source>
</evidence>
<dbReference type="GO" id="GO:0042834">
    <property type="term" value="F:peptidoglycan binding"/>
    <property type="evidence" value="ECO:0007669"/>
    <property type="project" value="InterPro"/>
</dbReference>
<sequence length="321" mass="36132">MNVMMTVTKSTLMSLALFYSAFWAHWVNAQEEFLCDATQASTQELPVLDRACPVGEGLWGKRQPQGKDSMFWIQCGIFKQPMPLEDAKVLYQQISTDVWMKPGTNQYRCLIGPYDNIRQARLELDKIRQLPDYHEAFIREVSKNRKLSSVSRPQKVSPPKKASAPKSRPAQPPAPQTVAPQTPMAQPKAPTPHPVAEPAKSPSAAITIPAAGNITIRKQTAIAGVNYAIPFLGREASQFYMEYELPWNRLSYDQAYATCQKIGMNLATERQWHQLLASQVMTREKWPVYLPYWGVNKKGMFTSGKVSQLKGTSLLNVLCVQ</sequence>
<dbReference type="Pfam" id="PF05036">
    <property type="entry name" value="SPOR"/>
    <property type="match status" value="1"/>
</dbReference>
<gene>
    <name evidence="4" type="ORF">VIM7927_02922</name>
</gene>
<name>A0A1Y6IVD3_9VIBR</name>
<feature type="signal peptide" evidence="2">
    <location>
        <begin position="1"/>
        <end position="29"/>
    </location>
</feature>
<organism evidence="4 5">
    <name type="scientific">Vibrio mangrovi</name>
    <dbReference type="NCBI Taxonomy" id="474394"/>
    <lineage>
        <taxon>Bacteria</taxon>
        <taxon>Pseudomonadati</taxon>
        <taxon>Pseudomonadota</taxon>
        <taxon>Gammaproteobacteria</taxon>
        <taxon>Vibrionales</taxon>
        <taxon>Vibrionaceae</taxon>
        <taxon>Vibrio</taxon>
    </lineage>
</organism>
<dbReference type="AlphaFoldDB" id="A0A1Y6IVD3"/>
<dbReference type="OrthoDB" id="5811976at2"/>
<keyword evidence="2" id="KW-0732">Signal</keyword>
<proteinExistence type="predicted"/>
<dbReference type="InterPro" id="IPR016187">
    <property type="entry name" value="CTDL_fold"/>
</dbReference>
<evidence type="ECO:0000313" key="4">
    <source>
        <dbReference type="EMBL" id="SMS01625.1"/>
    </source>
</evidence>
<feature type="domain" description="SPOR" evidence="3">
    <location>
        <begin position="71"/>
        <end position="130"/>
    </location>
</feature>